<dbReference type="InterPro" id="IPR003265">
    <property type="entry name" value="HhH-GPD_domain"/>
</dbReference>
<dbReference type="EC" id="3.2.2.31" evidence="4 14"/>
<dbReference type="InterPro" id="IPR005760">
    <property type="entry name" value="A/G_AdeGlyc_MutY"/>
</dbReference>
<dbReference type="SMART" id="SM00478">
    <property type="entry name" value="ENDO3c"/>
    <property type="match status" value="1"/>
</dbReference>
<dbReference type="GO" id="GO:0006298">
    <property type="term" value="P:mismatch repair"/>
    <property type="evidence" value="ECO:0007669"/>
    <property type="project" value="TreeGrafter"/>
</dbReference>
<dbReference type="GO" id="GO:0032357">
    <property type="term" value="F:oxidized purine DNA binding"/>
    <property type="evidence" value="ECO:0007669"/>
    <property type="project" value="TreeGrafter"/>
</dbReference>
<dbReference type="EMBL" id="FNAF01000002">
    <property type="protein sequence ID" value="SDD29177.1"/>
    <property type="molecule type" value="Genomic_DNA"/>
</dbReference>
<dbReference type="InterPro" id="IPR011257">
    <property type="entry name" value="DNA_glycosylase"/>
</dbReference>
<dbReference type="GO" id="GO:0006284">
    <property type="term" value="P:base-excision repair"/>
    <property type="evidence" value="ECO:0007669"/>
    <property type="project" value="UniProtKB-UniRule"/>
</dbReference>
<dbReference type="OrthoDB" id="9802365at2"/>
<dbReference type="SUPFAM" id="SSF48150">
    <property type="entry name" value="DNA-glycosylase"/>
    <property type="match status" value="1"/>
</dbReference>
<dbReference type="FunFam" id="1.10.340.30:FF:000002">
    <property type="entry name" value="Adenine DNA glycosylase"/>
    <property type="match status" value="1"/>
</dbReference>
<comment type="function">
    <text evidence="2">Adenine glycosylase active on G-A mispairs. MutY also corrects error-prone DNA synthesis past GO lesions which are due to the oxidatively damaged form of guanine: 7,8-dihydro-8-oxoguanine (8-oxo-dGTP).</text>
</comment>
<comment type="catalytic activity">
    <reaction evidence="1 14">
        <text>Hydrolyzes free adenine bases from 7,8-dihydro-8-oxoguanine:adenine mismatched double-stranded DNA, leaving an apurinic site.</text>
        <dbReference type="EC" id="3.2.2.31"/>
    </reaction>
</comment>
<evidence type="ECO:0000256" key="8">
    <source>
        <dbReference type="ARBA" id="ARBA00022763"/>
    </source>
</evidence>
<keyword evidence="9" id="KW-0378">Hydrolase</keyword>
<evidence type="ECO:0000313" key="16">
    <source>
        <dbReference type="EMBL" id="SDD29177.1"/>
    </source>
</evidence>
<evidence type="ECO:0000256" key="13">
    <source>
        <dbReference type="ARBA" id="ARBA00023295"/>
    </source>
</evidence>
<gene>
    <name evidence="16" type="ORF">SAMN04489866_102165</name>
</gene>
<keyword evidence="13 14" id="KW-0326">Glycosidase</keyword>
<dbReference type="CDD" id="cd00056">
    <property type="entry name" value="ENDO3c"/>
    <property type="match status" value="1"/>
</dbReference>
<sequence length="355" mass="39134">MTLPISSVQRIIDALLGWYDANARALPWRTSGEPYHIWISEVMLQQTQVATVIPYYERFLEAFPTVEALAAADQDQVNKRWEGLGYYSRAAHLKAAAEALVADHGGELPDTAGDLIRLPGIGPYTAGAIASIAFGERTPAVDGNVMRILSRFTADETPVNTGKSRAHYTPIAANLLPAHRPGDFNQALMDLGAMICTPKAPNCPACPWQAYCAANKEALQGDLPKREKKAPRKIESHTVFVLRYNNKVYVRRRPAKGLLAGLWEFPHLPVHLSAGEAEAQLQEKGFCPTALRDLGRAKHLFTHLEWRMQAYMVTCASAPLGPEGAWVDRPTLIKDISLPGAFAAWRQALLNETDF</sequence>
<dbReference type="SUPFAM" id="SSF55811">
    <property type="entry name" value="Nudix"/>
    <property type="match status" value="1"/>
</dbReference>
<dbReference type="GO" id="GO:0000701">
    <property type="term" value="F:purine-specific mismatch base pair DNA N-glycosylase activity"/>
    <property type="evidence" value="ECO:0007669"/>
    <property type="project" value="UniProtKB-EC"/>
</dbReference>
<evidence type="ECO:0000256" key="11">
    <source>
        <dbReference type="ARBA" id="ARBA00023014"/>
    </source>
</evidence>
<evidence type="ECO:0000256" key="2">
    <source>
        <dbReference type="ARBA" id="ARBA00002933"/>
    </source>
</evidence>
<evidence type="ECO:0000256" key="1">
    <source>
        <dbReference type="ARBA" id="ARBA00000843"/>
    </source>
</evidence>
<keyword evidence="11" id="KW-0411">Iron-sulfur</keyword>
<evidence type="ECO:0000256" key="6">
    <source>
        <dbReference type="ARBA" id="ARBA00022485"/>
    </source>
</evidence>
<dbReference type="CDD" id="cd03431">
    <property type="entry name" value="NUDIX_DNA_Glycosylase_C-MutY"/>
    <property type="match status" value="1"/>
</dbReference>
<dbReference type="NCBIfam" id="TIGR01084">
    <property type="entry name" value="mutY"/>
    <property type="match status" value="1"/>
</dbReference>
<evidence type="ECO:0000256" key="3">
    <source>
        <dbReference type="ARBA" id="ARBA00008343"/>
    </source>
</evidence>
<dbReference type="GO" id="GO:0051539">
    <property type="term" value="F:4 iron, 4 sulfur cluster binding"/>
    <property type="evidence" value="ECO:0007669"/>
    <property type="project" value="UniProtKB-UniRule"/>
</dbReference>
<evidence type="ECO:0000256" key="14">
    <source>
        <dbReference type="RuleBase" id="RU365096"/>
    </source>
</evidence>
<evidence type="ECO:0000256" key="9">
    <source>
        <dbReference type="ARBA" id="ARBA00022801"/>
    </source>
</evidence>
<dbReference type="InterPro" id="IPR023170">
    <property type="entry name" value="HhH_base_excis_C"/>
</dbReference>
<dbReference type="Proteomes" id="UP000198995">
    <property type="component" value="Unassembled WGS sequence"/>
</dbReference>
<keyword evidence="10 14" id="KW-0408">Iron</keyword>
<dbReference type="GO" id="GO:0046872">
    <property type="term" value="F:metal ion binding"/>
    <property type="evidence" value="ECO:0007669"/>
    <property type="project" value="UniProtKB-UniRule"/>
</dbReference>
<comment type="cofactor">
    <cofactor evidence="14">
        <name>[4Fe-4S] cluster</name>
        <dbReference type="ChEBI" id="CHEBI:49883"/>
    </cofactor>
    <text evidence="14">Binds 1 [4Fe-4S] cluster.</text>
</comment>
<dbReference type="InterPro" id="IPR044298">
    <property type="entry name" value="MIG/MutY"/>
</dbReference>
<dbReference type="Gene3D" id="3.90.79.10">
    <property type="entry name" value="Nucleoside Triphosphate Pyrophosphohydrolase"/>
    <property type="match status" value="1"/>
</dbReference>
<dbReference type="PANTHER" id="PTHR42944:SF1">
    <property type="entry name" value="ADENINE DNA GLYCOSYLASE"/>
    <property type="match status" value="1"/>
</dbReference>
<protein>
    <recommendedName>
        <fullName evidence="5 14">Adenine DNA glycosylase</fullName>
        <ecNumber evidence="4 14">3.2.2.31</ecNumber>
    </recommendedName>
</protein>
<evidence type="ECO:0000313" key="17">
    <source>
        <dbReference type="Proteomes" id="UP000198995"/>
    </source>
</evidence>
<evidence type="ECO:0000256" key="5">
    <source>
        <dbReference type="ARBA" id="ARBA00022023"/>
    </source>
</evidence>
<evidence type="ECO:0000256" key="7">
    <source>
        <dbReference type="ARBA" id="ARBA00022723"/>
    </source>
</evidence>
<dbReference type="GO" id="GO:0035485">
    <property type="term" value="F:adenine/guanine mispair binding"/>
    <property type="evidence" value="ECO:0007669"/>
    <property type="project" value="TreeGrafter"/>
</dbReference>
<evidence type="ECO:0000256" key="10">
    <source>
        <dbReference type="ARBA" id="ARBA00023004"/>
    </source>
</evidence>
<dbReference type="Gene3D" id="1.10.340.30">
    <property type="entry name" value="Hypothetical protein, domain 2"/>
    <property type="match status" value="1"/>
</dbReference>
<proteinExistence type="inferred from homology"/>
<dbReference type="PANTHER" id="PTHR42944">
    <property type="entry name" value="ADENINE DNA GLYCOSYLASE"/>
    <property type="match status" value="1"/>
</dbReference>
<dbReference type="Pfam" id="PF14815">
    <property type="entry name" value="NUDIX_4"/>
    <property type="match status" value="1"/>
</dbReference>
<accession>A0A1G6TL78</accession>
<dbReference type="InterPro" id="IPR029119">
    <property type="entry name" value="MutY_C"/>
</dbReference>
<dbReference type="Pfam" id="PF00730">
    <property type="entry name" value="HhH-GPD"/>
    <property type="match status" value="1"/>
</dbReference>
<evidence type="ECO:0000256" key="4">
    <source>
        <dbReference type="ARBA" id="ARBA00012045"/>
    </source>
</evidence>
<comment type="similarity">
    <text evidence="3 14">Belongs to the Nth/MutY family.</text>
</comment>
<reference evidence="16 17" key="1">
    <citation type="submission" date="2016-10" db="EMBL/GenBank/DDBJ databases">
        <authorList>
            <person name="de Groot N.N."/>
        </authorList>
    </citation>
    <scope>NUCLEOTIDE SEQUENCE [LARGE SCALE GENOMIC DNA]</scope>
    <source>
        <strain evidence="16 17">DSM 20475</strain>
    </source>
</reference>
<dbReference type="PROSITE" id="PS01155">
    <property type="entry name" value="ENDONUCLEASE_III_2"/>
    <property type="match status" value="1"/>
</dbReference>
<dbReference type="RefSeq" id="WP_091791186.1">
    <property type="nucleotide sequence ID" value="NZ_FNAF01000002.1"/>
</dbReference>
<organism evidence="16 17">
    <name type="scientific">Peptococcus niger</name>
    <dbReference type="NCBI Taxonomy" id="2741"/>
    <lineage>
        <taxon>Bacteria</taxon>
        <taxon>Bacillati</taxon>
        <taxon>Bacillota</taxon>
        <taxon>Clostridia</taxon>
        <taxon>Eubacteriales</taxon>
        <taxon>Peptococcaceae</taxon>
        <taxon>Peptococcus</taxon>
    </lineage>
</organism>
<dbReference type="Gene3D" id="1.10.1670.10">
    <property type="entry name" value="Helix-hairpin-Helix base-excision DNA repair enzymes (C-terminal)"/>
    <property type="match status" value="1"/>
</dbReference>
<dbReference type="GO" id="GO:0034039">
    <property type="term" value="F:8-oxo-7,8-dihydroguanine DNA N-glycosylase activity"/>
    <property type="evidence" value="ECO:0007669"/>
    <property type="project" value="TreeGrafter"/>
</dbReference>
<dbReference type="Pfam" id="PF00633">
    <property type="entry name" value="HHH"/>
    <property type="match status" value="1"/>
</dbReference>
<keyword evidence="6" id="KW-0004">4Fe-4S</keyword>
<evidence type="ECO:0000256" key="12">
    <source>
        <dbReference type="ARBA" id="ARBA00023204"/>
    </source>
</evidence>
<dbReference type="InterPro" id="IPR000445">
    <property type="entry name" value="HhH_motif"/>
</dbReference>
<keyword evidence="8 14" id="KW-0227">DNA damage</keyword>
<dbReference type="InterPro" id="IPR015797">
    <property type="entry name" value="NUDIX_hydrolase-like_dom_sf"/>
</dbReference>
<dbReference type="STRING" id="2741.SAMN04489866_102165"/>
<dbReference type="AlphaFoldDB" id="A0A1G6TL78"/>
<evidence type="ECO:0000259" key="15">
    <source>
        <dbReference type="SMART" id="SM00478"/>
    </source>
</evidence>
<keyword evidence="12" id="KW-0234">DNA repair</keyword>
<name>A0A1G6TL78_PEPNI</name>
<feature type="domain" description="HhH-GPD" evidence="15">
    <location>
        <begin position="43"/>
        <end position="194"/>
    </location>
</feature>
<keyword evidence="7" id="KW-0479">Metal-binding</keyword>
<dbReference type="InterPro" id="IPR004036">
    <property type="entry name" value="Endonuclease-III-like_CS2"/>
</dbReference>
<keyword evidence="17" id="KW-1185">Reference proteome</keyword>